<feature type="transmembrane region" description="Helical" evidence="1">
    <location>
        <begin position="28"/>
        <end position="47"/>
    </location>
</feature>
<dbReference type="STRING" id="28442.SAMN05443574_12425"/>
<reference evidence="2 3" key="1">
    <citation type="submission" date="2016-10" db="EMBL/GenBank/DDBJ databases">
        <authorList>
            <person name="de Groot N.N."/>
        </authorList>
    </citation>
    <scope>NUCLEOTIDE SEQUENCE [LARGE SCALE GENOMIC DNA]</scope>
    <source>
        <strain evidence="2 3">DSM 3756</strain>
    </source>
</reference>
<evidence type="ECO:0000256" key="1">
    <source>
        <dbReference type="SAM" id="Phobius"/>
    </source>
</evidence>
<keyword evidence="1" id="KW-0812">Transmembrane</keyword>
<sequence length="63" mass="7110">MTWWSTSALAAAFLSVFAAARYVVYDNLFQLGLAYLFSTYAFSTLAVDRYLLIREQDNGGETE</sequence>
<evidence type="ECO:0000313" key="2">
    <source>
        <dbReference type="EMBL" id="SDX28086.1"/>
    </source>
</evidence>
<gene>
    <name evidence="2" type="ORF">SAMN05443574_12425</name>
</gene>
<name>A0A1H3AEI5_HALVA</name>
<keyword evidence="1" id="KW-0472">Membrane</keyword>
<dbReference type="AlphaFoldDB" id="A0A1H3AEI5"/>
<dbReference type="Proteomes" id="UP000182573">
    <property type="component" value="Unassembled WGS sequence"/>
</dbReference>
<protein>
    <submittedName>
        <fullName evidence="2">Uncharacterized protein</fullName>
    </submittedName>
</protein>
<proteinExistence type="predicted"/>
<organism evidence="2 3">
    <name type="scientific">Haloarcula vallismortis</name>
    <name type="common">Halobacterium vallismortis</name>
    <dbReference type="NCBI Taxonomy" id="28442"/>
    <lineage>
        <taxon>Archaea</taxon>
        <taxon>Methanobacteriati</taxon>
        <taxon>Methanobacteriota</taxon>
        <taxon>Stenosarchaea group</taxon>
        <taxon>Halobacteria</taxon>
        <taxon>Halobacteriales</taxon>
        <taxon>Haloarculaceae</taxon>
        <taxon>Haloarcula</taxon>
    </lineage>
</organism>
<evidence type="ECO:0000313" key="3">
    <source>
        <dbReference type="Proteomes" id="UP000182573"/>
    </source>
</evidence>
<keyword evidence="1" id="KW-1133">Transmembrane helix</keyword>
<accession>A0A1H3AEI5</accession>
<dbReference type="EMBL" id="FNOF01000024">
    <property type="protein sequence ID" value="SDX28086.1"/>
    <property type="molecule type" value="Genomic_DNA"/>
</dbReference>